<sequence>MTKLNAKAASERDTVTDRPPIYLSPKEAVRRFSKEAQMPPSRYELSRDQFIREIRAATADKADNTTTFADLTDDNDRSQAAKKFYLVL</sequence>
<dbReference type="Proteomes" id="UP000887566">
    <property type="component" value="Unplaced"/>
</dbReference>
<evidence type="ECO:0000256" key="1">
    <source>
        <dbReference type="SAM" id="MobiDB-lite"/>
    </source>
</evidence>
<evidence type="ECO:0000313" key="2">
    <source>
        <dbReference type="Proteomes" id="UP000887566"/>
    </source>
</evidence>
<dbReference type="WBParaSite" id="PSAMB.scaffold13309size2332.g35418.t1">
    <property type="protein sequence ID" value="PSAMB.scaffold13309size2332.g35418.t1"/>
    <property type="gene ID" value="PSAMB.scaffold13309size2332.g35418"/>
</dbReference>
<keyword evidence="2" id="KW-1185">Reference proteome</keyword>
<organism evidence="2 3">
    <name type="scientific">Plectus sambesii</name>
    <dbReference type="NCBI Taxonomy" id="2011161"/>
    <lineage>
        <taxon>Eukaryota</taxon>
        <taxon>Metazoa</taxon>
        <taxon>Ecdysozoa</taxon>
        <taxon>Nematoda</taxon>
        <taxon>Chromadorea</taxon>
        <taxon>Plectida</taxon>
        <taxon>Plectina</taxon>
        <taxon>Plectoidea</taxon>
        <taxon>Plectidae</taxon>
        <taxon>Plectus</taxon>
    </lineage>
</organism>
<accession>A0A914UX50</accession>
<name>A0A914UX50_9BILA</name>
<feature type="region of interest" description="Disordered" evidence="1">
    <location>
        <begin position="1"/>
        <end position="21"/>
    </location>
</feature>
<dbReference type="AlphaFoldDB" id="A0A914UX50"/>
<protein>
    <submittedName>
        <fullName evidence="3">Uncharacterized protein</fullName>
    </submittedName>
</protein>
<evidence type="ECO:0000313" key="3">
    <source>
        <dbReference type="WBParaSite" id="PSAMB.scaffold13309size2332.g35418.t1"/>
    </source>
</evidence>
<proteinExistence type="predicted"/>
<reference evidence="3" key="1">
    <citation type="submission" date="2022-11" db="UniProtKB">
        <authorList>
            <consortium name="WormBaseParasite"/>
        </authorList>
    </citation>
    <scope>IDENTIFICATION</scope>
</reference>